<feature type="domain" description="F-box" evidence="1">
    <location>
        <begin position="5"/>
        <end position="59"/>
    </location>
</feature>
<dbReference type="InterPro" id="IPR001810">
    <property type="entry name" value="F-box_dom"/>
</dbReference>
<evidence type="ECO:0000313" key="3">
    <source>
        <dbReference type="Proteomes" id="UP000237105"/>
    </source>
</evidence>
<dbReference type="Pfam" id="PF07734">
    <property type="entry name" value="FBA_1"/>
    <property type="match status" value="1"/>
</dbReference>
<dbReference type="Gene3D" id="3.80.10.10">
    <property type="entry name" value="Ribonuclease Inhibitor"/>
    <property type="match status" value="1"/>
</dbReference>
<dbReference type="Pfam" id="PF00646">
    <property type="entry name" value="F-box"/>
    <property type="match status" value="1"/>
</dbReference>
<dbReference type="OrthoDB" id="1155153at2759"/>
<dbReference type="InterPro" id="IPR050796">
    <property type="entry name" value="SCF_F-box_component"/>
</dbReference>
<dbReference type="PANTHER" id="PTHR31672:SF13">
    <property type="entry name" value="F-BOX PROTEIN CPR30-LIKE"/>
    <property type="match status" value="1"/>
</dbReference>
<dbReference type="SUPFAM" id="SSF81383">
    <property type="entry name" value="F-box domain"/>
    <property type="match status" value="1"/>
</dbReference>
<dbReference type="PANTHER" id="PTHR31672">
    <property type="entry name" value="BNACNNG10540D PROTEIN"/>
    <property type="match status" value="1"/>
</dbReference>
<reference evidence="3" key="1">
    <citation type="submission" date="2016-06" db="EMBL/GenBank/DDBJ databases">
        <title>Parallel loss of symbiosis genes in relatives of nitrogen-fixing non-legume Parasponia.</title>
        <authorList>
            <person name="Van Velzen R."/>
            <person name="Holmer R."/>
            <person name="Bu F."/>
            <person name="Rutten L."/>
            <person name="Van Zeijl A."/>
            <person name="Liu W."/>
            <person name="Santuari L."/>
            <person name="Cao Q."/>
            <person name="Sharma T."/>
            <person name="Shen D."/>
            <person name="Roswanjaya Y."/>
            <person name="Wardhani T."/>
            <person name="Kalhor M.S."/>
            <person name="Jansen J."/>
            <person name="Van den Hoogen J."/>
            <person name="Gungor B."/>
            <person name="Hartog M."/>
            <person name="Hontelez J."/>
            <person name="Verver J."/>
            <person name="Yang W.-C."/>
            <person name="Schijlen E."/>
            <person name="Repin R."/>
            <person name="Schilthuizen M."/>
            <person name="Schranz E."/>
            <person name="Heidstra R."/>
            <person name="Miyata K."/>
            <person name="Fedorova E."/>
            <person name="Kohlen W."/>
            <person name="Bisseling T."/>
            <person name="Smit S."/>
            <person name="Geurts R."/>
        </authorList>
    </citation>
    <scope>NUCLEOTIDE SEQUENCE [LARGE SCALE GENOMIC DNA]</scope>
    <source>
        <strain evidence="3">cv. WU1-14</strain>
    </source>
</reference>
<organism evidence="2 3">
    <name type="scientific">Parasponia andersonii</name>
    <name type="common">Sponia andersonii</name>
    <dbReference type="NCBI Taxonomy" id="3476"/>
    <lineage>
        <taxon>Eukaryota</taxon>
        <taxon>Viridiplantae</taxon>
        <taxon>Streptophyta</taxon>
        <taxon>Embryophyta</taxon>
        <taxon>Tracheophyta</taxon>
        <taxon>Spermatophyta</taxon>
        <taxon>Magnoliopsida</taxon>
        <taxon>eudicotyledons</taxon>
        <taxon>Gunneridae</taxon>
        <taxon>Pentapetalae</taxon>
        <taxon>rosids</taxon>
        <taxon>fabids</taxon>
        <taxon>Rosales</taxon>
        <taxon>Cannabaceae</taxon>
        <taxon>Parasponia</taxon>
    </lineage>
</organism>
<proteinExistence type="predicted"/>
<name>A0A2P5AFZ4_PARAD</name>
<dbReference type="InterPro" id="IPR017451">
    <property type="entry name" value="F-box-assoc_interact_dom"/>
</dbReference>
<dbReference type="NCBIfam" id="TIGR01640">
    <property type="entry name" value="F_box_assoc_1"/>
    <property type="match status" value="1"/>
</dbReference>
<accession>A0A2P5AFZ4</accession>
<dbReference type="InterPro" id="IPR036047">
    <property type="entry name" value="F-box-like_dom_sf"/>
</dbReference>
<dbReference type="SMART" id="SM00256">
    <property type="entry name" value="FBOX"/>
    <property type="match status" value="1"/>
</dbReference>
<dbReference type="Proteomes" id="UP000237105">
    <property type="component" value="Unassembled WGS sequence"/>
</dbReference>
<sequence>MTLRIQRWCDLPEEVWTEIFSWVPPDSLIRSNCVSKSWYSLINSLIKNPDFVNKHLRNIGKNVLSSTSTCLVFCCVSFACGWQDVYKSVTILHDHHSSKGNRREEYNCEDFRLPNLSGKLNLALANRSHCDGIICLANYKTLVLCNPAINEWRTLPKSCIERRGFVSLGVLLGYDSRANDYKVVRFGHNRLIRDQSESFKIRAEVYSLRSDSWKEIGVQLELDCYPHAGKGIFCKGAFYWHLQTHNTIVSFNMFDEVFHSTLLPNNLLVERKDHLIQLTVWNESVALFIFPQIEVVTKCIQVWVTDGPCSWIKKLTVRPPVDVAFPVAFLKNDQVLMKANGRRFVLYNLHTQMLSEFTFPENTAPDWDFSYVTSLVSVQGGNQSRS</sequence>
<dbReference type="AlphaFoldDB" id="A0A2P5AFZ4"/>
<dbReference type="InterPro" id="IPR032675">
    <property type="entry name" value="LRR_dom_sf"/>
</dbReference>
<protein>
    <submittedName>
        <fullName evidence="2">F-box domain containing protein</fullName>
    </submittedName>
</protein>
<dbReference type="EMBL" id="JXTB01000611">
    <property type="protein sequence ID" value="PON35453.1"/>
    <property type="molecule type" value="Genomic_DNA"/>
</dbReference>
<evidence type="ECO:0000259" key="1">
    <source>
        <dbReference type="PROSITE" id="PS50181"/>
    </source>
</evidence>
<dbReference type="PROSITE" id="PS50181">
    <property type="entry name" value="FBOX"/>
    <property type="match status" value="1"/>
</dbReference>
<comment type="caution">
    <text evidence="2">The sequence shown here is derived from an EMBL/GenBank/DDBJ whole genome shotgun (WGS) entry which is preliminary data.</text>
</comment>
<gene>
    <name evidence="2" type="ORF">PanWU01x14_336070</name>
</gene>
<keyword evidence="3" id="KW-1185">Reference proteome</keyword>
<evidence type="ECO:0000313" key="2">
    <source>
        <dbReference type="EMBL" id="PON35453.1"/>
    </source>
</evidence>
<dbReference type="STRING" id="3476.A0A2P5AFZ4"/>
<dbReference type="InterPro" id="IPR006527">
    <property type="entry name" value="F-box-assoc_dom_typ1"/>
</dbReference>